<protein>
    <submittedName>
        <fullName evidence="1">Uncharacterized protein</fullName>
    </submittedName>
</protein>
<name>I1DYU6_9GAMM</name>
<dbReference type="AlphaFoldDB" id="I1DYU6"/>
<accession>I1DYU6</accession>
<dbReference type="STRING" id="562729.RNAN_2216"/>
<evidence type="ECO:0000313" key="2">
    <source>
        <dbReference type="Proteomes" id="UP000004374"/>
    </source>
</evidence>
<dbReference type="Proteomes" id="UP000004374">
    <property type="component" value="Unassembled WGS sequence"/>
</dbReference>
<keyword evidence="2" id="KW-1185">Reference proteome</keyword>
<organism evidence="1 2">
    <name type="scientific">Rheinheimera nanhaiensis E407-8</name>
    <dbReference type="NCBI Taxonomy" id="562729"/>
    <lineage>
        <taxon>Bacteria</taxon>
        <taxon>Pseudomonadati</taxon>
        <taxon>Pseudomonadota</taxon>
        <taxon>Gammaproteobacteria</taxon>
        <taxon>Chromatiales</taxon>
        <taxon>Chromatiaceae</taxon>
        <taxon>Rheinheimera</taxon>
    </lineage>
</organism>
<sequence>MGVMAAKGKQAFGRLSGLSGREGLYDPFEKTQHRLLLVTQRTAIVAVLTAKVLVPSRVDFVMLSQKGVNPAVNTAIMPALPGRA</sequence>
<gene>
    <name evidence="1" type="ORF">RNAN_2216</name>
</gene>
<proteinExistence type="predicted"/>
<reference evidence="1 2" key="1">
    <citation type="journal article" date="2012" name="J. Bacteriol.">
        <title>Genome Sequence of the Protease-Producing Bacterium Rheinheimera nanhaiensis E407-8T, Isolated from Deep-Sea Sediment of the South China Sea.</title>
        <authorList>
            <person name="Zhang X.-Y."/>
            <person name="Zhang Y.-J."/>
            <person name="Qin Q.-L."/>
            <person name="Xie B.-B."/>
            <person name="Chen X.-L."/>
            <person name="Zhou B.-C."/>
            <person name="Zhang Y.-Z."/>
        </authorList>
    </citation>
    <scope>NUCLEOTIDE SEQUENCE [LARGE SCALE GENOMIC DNA]</scope>
    <source>
        <strain evidence="1 2">E407-8</strain>
    </source>
</reference>
<evidence type="ECO:0000313" key="1">
    <source>
        <dbReference type="EMBL" id="GAB59224.1"/>
    </source>
</evidence>
<dbReference type="EMBL" id="BAFK01000011">
    <property type="protein sequence ID" value="GAB59224.1"/>
    <property type="molecule type" value="Genomic_DNA"/>
</dbReference>
<comment type="caution">
    <text evidence="1">The sequence shown here is derived from an EMBL/GenBank/DDBJ whole genome shotgun (WGS) entry which is preliminary data.</text>
</comment>